<evidence type="ECO:0000259" key="3">
    <source>
        <dbReference type="PROSITE" id="PS01031"/>
    </source>
</evidence>
<dbReference type="InterPro" id="IPR002068">
    <property type="entry name" value="A-crystallin/Hsp20_dom"/>
</dbReference>
<dbReference type="eggNOG" id="COG0071">
    <property type="taxonomic scope" value="Bacteria"/>
</dbReference>
<dbReference type="Gene3D" id="2.60.40.790">
    <property type="match status" value="1"/>
</dbReference>
<name>A0A094JDL2_9GAMM</name>
<dbReference type="EMBL" id="JPEO01000003">
    <property type="protein sequence ID" value="KFZ37995.1"/>
    <property type="molecule type" value="Genomic_DNA"/>
</dbReference>
<feature type="domain" description="SHSP" evidence="3">
    <location>
        <begin position="31"/>
        <end position="141"/>
    </location>
</feature>
<dbReference type="AlphaFoldDB" id="A0A094JDL2"/>
<comment type="caution">
    <text evidence="4">The sequence shown here is derived from an EMBL/GenBank/DDBJ whole genome shotgun (WGS) entry which is preliminary data.</text>
</comment>
<dbReference type="PANTHER" id="PTHR11527">
    <property type="entry name" value="HEAT-SHOCK PROTEIN 20 FAMILY MEMBER"/>
    <property type="match status" value="1"/>
</dbReference>
<dbReference type="PROSITE" id="PS01031">
    <property type="entry name" value="SHSP"/>
    <property type="match status" value="1"/>
</dbReference>
<keyword evidence="5" id="KW-1185">Reference proteome</keyword>
<dbReference type="Pfam" id="PF00011">
    <property type="entry name" value="HSP20"/>
    <property type="match status" value="1"/>
</dbReference>
<dbReference type="InterPro" id="IPR031107">
    <property type="entry name" value="Small_HSP"/>
</dbReference>
<gene>
    <name evidence="4" type="ORF">HR45_05645</name>
</gene>
<reference evidence="4 5" key="1">
    <citation type="submission" date="2014-06" db="EMBL/GenBank/DDBJ databases">
        <title>Shewanella sp. YQH10.</title>
        <authorList>
            <person name="Liu Y."/>
            <person name="Zeng R."/>
        </authorList>
    </citation>
    <scope>NUCLEOTIDE SEQUENCE [LARGE SCALE GENOMIC DNA]</scope>
    <source>
        <strain evidence="4 5">YQH10</strain>
    </source>
</reference>
<sequence>MKLRPWNPADEFDSLFNRFGSLMDWSSPMFSGQRSWLPATDISEDKENYLLKVELPEISKDDITLNIENGYLVLTGERKHEHTDDKQHMSERFYGTFVRRFALPDNVKEDAIDAKFDNGMLYLTLPKSAEIHDNRQKIEIH</sequence>
<organism evidence="4 5">
    <name type="scientific">Shewanella mangrovi</name>
    <dbReference type="NCBI Taxonomy" id="1515746"/>
    <lineage>
        <taxon>Bacteria</taxon>
        <taxon>Pseudomonadati</taxon>
        <taxon>Pseudomonadota</taxon>
        <taxon>Gammaproteobacteria</taxon>
        <taxon>Alteromonadales</taxon>
        <taxon>Shewanellaceae</taxon>
        <taxon>Shewanella</taxon>
    </lineage>
</organism>
<evidence type="ECO:0000313" key="4">
    <source>
        <dbReference type="EMBL" id="KFZ37995.1"/>
    </source>
</evidence>
<dbReference type="SUPFAM" id="SSF49764">
    <property type="entry name" value="HSP20-like chaperones"/>
    <property type="match status" value="1"/>
</dbReference>
<protein>
    <recommendedName>
        <fullName evidence="3">SHSP domain-containing protein</fullName>
    </recommendedName>
</protein>
<dbReference type="InterPro" id="IPR008978">
    <property type="entry name" value="HSP20-like_chaperone"/>
</dbReference>
<dbReference type="RefSeq" id="WP_037440578.1">
    <property type="nucleotide sequence ID" value="NZ_JPEO01000003.1"/>
</dbReference>
<dbReference type="CDD" id="cd06464">
    <property type="entry name" value="ACD_sHsps-like"/>
    <property type="match status" value="1"/>
</dbReference>
<proteinExistence type="inferred from homology"/>
<dbReference type="Proteomes" id="UP000029264">
    <property type="component" value="Unassembled WGS sequence"/>
</dbReference>
<evidence type="ECO:0000313" key="5">
    <source>
        <dbReference type="Proteomes" id="UP000029264"/>
    </source>
</evidence>
<dbReference type="STRING" id="1515746.HR45_05645"/>
<evidence type="ECO:0000256" key="2">
    <source>
        <dbReference type="RuleBase" id="RU003616"/>
    </source>
</evidence>
<comment type="similarity">
    <text evidence="1 2">Belongs to the small heat shock protein (HSP20) family.</text>
</comment>
<accession>A0A094JDL2</accession>
<evidence type="ECO:0000256" key="1">
    <source>
        <dbReference type="PROSITE-ProRule" id="PRU00285"/>
    </source>
</evidence>
<dbReference type="OrthoDB" id="9792695at2"/>